<evidence type="ECO:0000313" key="1">
    <source>
        <dbReference type="EMBL" id="TKI62537.1"/>
    </source>
</evidence>
<evidence type="ECO:0008006" key="3">
    <source>
        <dbReference type="Google" id="ProtNLM"/>
    </source>
</evidence>
<evidence type="ECO:0000313" key="2">
    <source>
        <dbReference type="Proteomes" id="UP000307808"/>
    </source>
</evidence>
<proteinExistence type="predicted"/>
<dbReference type="Proteomes" id="UP000307808">
    <property type="component" value="Unassembled WGS sequence"/>
</dbReference>
<protein>
    <recommendedName>
        <fullName evidence="3">ESX-1 secretion-associated protein</fullName>
    </recommendedName>
</protein>
<dbReference type="EMBL" id="SZPY01000002">
    <property type="protein sequence ID" value="TKI62537.1"/>
    <property type="molecule type" value="Genomic_DNA"/>
</dbReference>
<reference evidence="1 2" key="1">
    <citation type="submission" date="2019-04" db="EMBL/GenBank/DDBJ databases">
        <authorList>
            <person name="Dong K."/>
        </authorList>
    </citation>
    <scope>NUCLEOTIDE SEQUENCE [LARGE SCALE GENOMIC DNA]</scope>
    <source>
        <strain evidence="2">dk3543</strain>
    </source>
</reference>
<accession>A0A4U2YMR5</accession>
<name>A0A4U2YMR5_9ACTN</name>
<dbReference type="OrthoDB" id="3781658at2"/>
<sequence>MTSSDDPEARADNARQALRLLAHATRHITDPTPIYPILGDLSNGLASCAQSLHQLAALHEGPAREHAQQAGDAHKRSAASYQIAWELHRAAVMVAQAAKILDKAHELEATITYDLSHADQSIEPPRGHGMSL</sequence>
<dbReference type="AlphaFoldDB" id="A0A4U2YMR5"/>
<keyword evidence="2" id="KW-1185">Reference proteome</keyword>
<dbReference type="RefSeq" id="WP_137065806.1">
    <property type="nucleotide sequence ID" value="NZ_CP040748.1"/>
</dbReference>
<comment type="caution">
    <text evidence="1">The sequence shown here is derived from an EMBL/GenBank/DDBJ whole genome shotgun (WGS) entry which is preliminary data.</text>
</comment>
<organism evidence="1 2">
    <name type="scientific">Nocardioides jishulii</name>
    <dbReference type="NCBI Taxonomy" id="2575440"/>
    <lineage>
        <taxon>Bacteria</taxon>
        <taxon>Bacillati</taxon>
        <taxon>Actinomycetota</taxon>
        <taxon>Actinomycetes</taxon>
        <taxon>Propionibacteriales</taxon>
        <taxon>Nocardioidaceae</taxon>
        <taxon>Nocardioides</taxon>
    </lineage>
</organism>
<gene>
    <name evidence="1" type="ORF">FC770_09140</name>
</gene>